<evidence type="ECO:0000313" key="1">
    <source>
        <dbReference type="EMBL" id="GAA4084422.1"/>
    </source>
</evidence>
<comment type="caution">
    <text evidence="1">The sequence shown here is derived from an EMBL/GenBank/DDBJ whole genome shotgun (WGS) entry which is preliminary data.</text>
</comment>
<accession>A0ABP7W9X2</accession>
<sequence>MTGEATKIRRRAVREDDVQVVVGVLGGHAVVGTRALEDEADDGGVGRGELDERVVGEGLLRGHA</sequence>
<gene>
    <name evidence="1" type="ORF">GCM10022233_78020</name>
</gene>
<dbReference type="EMBL" id="BAAAZY010000028">
    <property type="protein sequence ID" value="GAA4084422.1"/>
    <property type="molecule type" value="Genomic_DNA"/>
</dbReference>
<keyword evidence="2" id="KW-1185">Reference proteome</keyword>
<name>A0ABP7W9X2_9ACTN</name>
<protein>
    <submittedName>
        <fullName evidence="1">Uncharacterized protein</fullName>
    </submittedName>
</protein>
<evidence type="ECO:0000313" key="2">
    <source>
        <dbReference type="Proteomes" id="UP001499984"/>
    </source>
</evidence>
<proteinExistence type="predicted"/>
<dbReference type="Proteomes" id="UP001499984">
    <property type="component" value="Unassembled WGS sequence"/>
</dbReference>
<reference evidence="2" key="1">
    <citation type="journal article" date="2019" name="Int. J. Syst. Evol. Microbiol.">
        <title>The Global Catalogue of Microorganisms (GCM) 10K type strain sequencing project: providing services to taxonomists for standard genome sequencing and annotation.</title>
        <authorList>
            <consortium name="The Broad Institute Genomics Platform"/>
            <consortium name="The Broad Institute Genome Sequencing Center for Infectious Disease"/>
            <person name="Wu L."/>
            <person name="Ma J."/>
        </authorList>
    </citation>
    <scope>NUCLEOTIDE SEQUENCE [LARGE SCALE GENOMIC DNA]</scope>
    <source>
        <strain evidence="2">JCM 16925</strain>
    </source>
</reference>
<organism evidence="1 2">
    <name type="scientific">Streptomyces shaanxiensis</name>
    <dbReference type="NCBI Taxonomy" id="653357"/>
    <lineage>
        <taxon>Bacteria</taxon>
        <taxon>Bacillati</taxon>
        <taxon>Actinomycetota</taxon>
        <taxon>Actinomycetes</taxon>
        <taxon>Kitasatosporales</taxon>
        <taxon>Streptomycetaceae</taxon>
        <taxon>Streptomyces</taxon>
    </lineage>
</organism>